<keyword evidence="2" id="KW-0378">Hydrolase</keyword>
<dbReference type="InterPro" id="IPR027417">
    <property type="entry name" value="P-loop_NTPase"/>
</dbReference>
<proteinExistence type="predicted"/>
<evidence type="ECO:0000313" key="5">
    <source>
        <dbReference type="EMBL" id="QHT03108.1"/>
    </source>
</evidence>
<dbReference type="PROSITE" id="PS51206">
    <property type="entry name" value="SF3_HELICASE_1"/>
    <property type="match status" value="1"/>
</dbReference>
<accession>A0A6C0CEV4</accession>
<dbReference type="InterPro" id="IPR006500">
    <property type="entry name" value="Helicase_put_C_phage/plasmid"/>
</dbReference>
<name>A0A6C0CEV4_9ZZZZ</name>
<dbReference type="AlphaFoldDB" id="A0A6C0CEV4"/>
<dbReference type="Gene3D" id="3.40.50.300">
    <property type="entry name" value="P-loop containing nucleotide triphosphate hydrolases"/>
    <property type="match status" value="1"/>
</dbReference>
<evidence type="ECO:0000256" key="3">
    <source>
        <dbReference type="ARBA" id="ARBA00022840"/>
    </source>
</evidence>
<dbReference type="EMBL" id="MN739405">
    <property type="protein sequence ID" value="QHT03108.1"/>
    <property type="molecule type" value="Genomic_DNA"/>
</dbReference>
<evidence type="ECO:0000259" key="4">
    <source>
        <dbReference type="PROSITE" id="PS51206"/>
    </source>
</evidence>
<dbReference type="InterPro" id="IPR051620">
    <property type="entry name" value="ORF904-like_C"/>
</dbReference>
<dbReference type="Pfam" id="PF08707">
    <property type="entry name" value="PriCT_2"/>
    <property type="match status" value="1"/>
</dbReference>
<dbReference type="Pfam" id="PF23162">
    <property type="entry name" value="AEP_C962R"/>
    <property type="match status" value="1"/>
</dbReference>
<protein>
    <recommendedName>
        <fullName evidence="4">SF3 helicase domain-containing protein</fullName>
    </recommendedName>
</protein>
<dbReference type="GO" id="GO:0005524">
    <property type="term" value="F:ATP binding"/>
    <property type="evidence" value="ECO:0007669"/>
    <property type="project" value="UniProtKB-KW"/>
</dbReference>
<sequence>MSAQDKFKTFILKHKIEKGKPFTNTSIGYPKLSLFINDDEYDEFLNIYSLAITNGAHLHLTEKPVDPSPLRVDLDFRFPMPINENGVTYLQRIYNDGNIFKIIDNYFKVINKYLEIDNESNVAYVMEKPYPTELKNKIKDGLHIIFPHIIIDNNTQHFIRKKILDIASIVFSDLYLCNEYEDIIDKAIISANCWQMYGSKKPDSEAYRVTKIYNYDNSTDTTVNIDYTATANEEIGYIKLFSMRNIKKKATTPKESAVGEIEEYIRHILPAIDKKLKEKLENNILLKKEINIIKNYTNDDDYILARELITECLSPSRAERYNDWINLGWVLRNIDYRLLAQWVEFSKISSNYVEGECQSLWDRMRKDHLGMGTLRWWAKSDNPQRYKEIIDNSVIPLIDIAIGSEGAHYDVAKLIQVIYKGEYKAVTKDTWYKYDRDCHCWIRTREGLNLRKALSEDICRKFMDRAIYYNSISNNNAFDQAQQSMYNKRGTEALKIAQKLKTSSYKDNIMKECKCLFIDEKFEELLDCRPHLIGFKNGVYDMKMHIFREGMPDDYISLSTNKNYIPYSPDYHEITEINNFFEKVFTNINIRNYVLDILACIIDGSIAQERFYIFTGQGSNGKSRLLDLIQKAVGDYYATLPIALLTQKRTASNSAQSEVERTKGRRFAVLQEPNENDKINVGYMKELSGNDRILTRGLYKEPYEFKPQFKMILACNELPEIPSQDGGVWRRLRVVEFTSRFCENPDPEKSNEFMMDLELSEKFETYSEYFLSMLIERHKHINPNKLFEPREVINATQKYKDNNDIIGQYVNERIIADPASKEKVGYMEVYNDFRNWAVENVSKGKKIPDRIQVRSYIEKIYGVYVAAVGWKGFKIKV</sequence>
<keyword evidence="1" id="KW-0547">Nucleotide-binding</keyword>
<dbReference type="InterPro" id="IPR045455">
    <property type="entry name" value="NrS-1_pol-like_helicase"/>
</dbReference>
<dbReference type="NCBIfam" id="TIGR01613">
    <property type="entry name" value="primase_Cterm"/>
    <property type="match status" value="1"/>
</dbReference>
<dbReference type="PANTHER" id="PTHR35372">
    <property type="entry name" value="ATP BINDING PROTEIN-RELATED"/>
    <property type="match status" value="1"/>
</dbReference>
<reference evidence="5" key="1">
    <citation type="journal article" date="2020" name="Nature">
        <title>Giant virus diversity and host interactions through global metagenomics.</title>
        <authorList>
            <person name="Schulz F."/>
            <person name="Roux S."/>
            <person name="Paez-Espino D."/>
            <person name="Jungbluth S."/>
            <person name="Walsh D.A."/>
            <person name="Denef V.J."/>
            <person name="McMahon K.D."/>
            <person name="Konstantinidis K.T."/>
            <person name="Eloe-Fadrosh E.A."/>
            <person name="Kyrpides N.C."/>
            <person name="Woyke T."/>
        </authorList>
    </citation>
    <scope>NUCLEOTIDE SEQUENCE</scope>
    <source>
        <strain evidence="5">GVMAG-M-3300020727-4</strain>
    </source>
</reference>
<keyword evidence="3" id="KW-0067">ATP-binding</keyword>
<dbReference type="Pfam" id="PF08706">
    <property type="entry name" value="D5_N"/>
    <property type="match status" value="1"/>
</dbReference>
<dbReference type="Pfam" id="PF19263">
    <property type="entry name" value="DUF5906"/>
    <property type="match status" value="1"/>
</dbReference>
<feature type="domain" description="SF3 helicase" evidence="4">
    <location>
        <begin position="589"/>
        <end position="750"/>
    </location>
</feature>
<dbReference type="SUPFAM" id="SSF52540">
    <property type="entry name" value="P-loop containing nucleoside triphosphate hydrolases"/>
    <property type="match status" value="1"/>
</dbReference>
<dbReference type="InterPro" id="IPR014819">
    <property type="entry name" value="PriCT_2"/>
</dbReference>
<dbReference type="InterPro" id="IPR014015">
    <property type="entry name" value="Helicase_SF3_DNA-vir"/>
</dbReference>
<dbReference type="PANTHER" id="PTHR35372:SF2">
    <property type="entry name" value="SF3 HELICASE DOMAIN-CONTAINING PROTEIN"/>
    <property type="match status" value="1"/>
</dbReference>
<dbReference type="GO" id="GO:0016817">
    <property type="term" value="F:hydrolase activity, acting on acid anhydrides"/>
    <property type="evidence" value="ECO:0007669"/>
    <property type="project" value="InterPro"/>
</dbReference>
<dbReference type="InterPro" id="IPR056443">
    <property type="entry name" value="AEP_C962R"/>
</dbReference>
<organism evidence="5">
    <name type="scientific">viral metagenome</name>
    <dbReference type="NCBI Taxonomy" id="1070528"/>
    <lineage>
        <taxon>unclassified sequences</taxon>
        <taxon>metagenomes</taxon>
        <taxon>organismal metagenomes</taxon>
    </lineage>
</organism>
<evidence type="ECO:0000256" key="2">
    <source>
        <dbReference type="ARBA" id="ARBA00022801"/>
    </source>
</evidence>
<dbReference type="InterPro" id="IPR014818">
    <property type="entry name" value="Phage/plasmid_primase_P4_C"/>
</dbReference>
<evidence type="ECO:0000256" key="1">
    <source>
        <dbReference type="ARBA" id="ARBA00022741"/>
    </source>
</evidence>